<reference evidence="1 2" key="1">
    <citation type="journal article" date="2019" name="Commun. Biol.">
        <title>The bagworm genome reveals a unique fibroin gene that provides high tensile strength.</title>
        <authorList>
            <person name="Kono N."/>
            <person name="Nakamura H."/>
            <person name="Ohtoshi R."/>
            <person name="Tomita M."/>
            <person name="Numata K."/>
            <person name="Arakawa K."/>
        </authorList>
    </citation>
    <scope>NUCLEOTIDE SEQUENCE [LARGE SCALE GENOMIC DNA]</scope>
</reference>
<dbReference type="Proteomes" id="UP000299102">
    <property type="component" value="Unassembled WGS sequence"/>
</dbReference>
<proteinExistence type="predicted"/>
<keyword evidence="2" id="KW-1185">Reference proteome</keyword>
<organism evidence="1 2">
    <name type="scientific">Eumeta variegata</name>
    <name type="common">Bagworm moth</name>
    <name type="synonym">Eumeta japonica</name>
    <dbReference type="NCBI Taxonomy" id="151549"/>
    <lineage>
        <taxon>Eukaryota</taxon>
        <taxon>Metazoa</taxon>
        <taxon>Ecdysozoa</taxon>
        <taxon>Arthropoda</taxon>
        <taxon>Hexapoda</taxon>
        <taxon>Insecta</taxon>
        <taxon>Pterygota</taxon>
        <taxon>Neoptera</taxon>
        <taxon>Endopterygota</taxon>
        <taxon>Lepidoptera</taxon>
        <taxon>Glossata</taxon>
        <taxon>Ditrysia</taxon>
        <taxon>Tineoidea</taxon>
        <taxon>Psychidae</taxon>
        <taxon>Oiketicinae</taxon>
        <taxon>Eumeta</taxon>
    </lineage>
</organism>
<sequence length="107" mass="12015">MTIHLPYSALSRFSFSQNSVGRDDLFLALHLALKGSSTTVPMLSMVPREGSLMNEDVLIAVGLVLVECKKPYRNICALENFMLGVYFHNLTDTREHGRLPVQSHRNP</sequence>
<evidence type="ECO:0000313" key="1">
    <source>
        <dbReference type="EMBL" id="GBP10808.1"/>
    </source>
</evidence>
<dbReference type="AlphaFoldDB" id="A0A4C1TBI3"/>
<comment type="caution">
    <text evidence="1">The sequence shown here is derived from an EMBL/GenBank/DDBJ whole genome shotgun (WGS) entry which is preliminary data.</text>
</comment>
<gene>
    <name evidence="1" type="ORF">EVAR_5405_1</name>
</gene>
<accession>A0A4C1TBI3</accession>
<name>A0A4C1TBI3_EUMVA</name>
<protein>
    <submittedName>
        <fullName evidence="1">Uncharacterized protein</fullName>
    </submittedName>
</protein>
<evidence type="ECO:0000313" key="2">
    <source>
        <dbReference type="Proteomes" id="UP000299102"/>
    </source>
</evidence>
<dbReference type="EMBL" id="BGZK01000043">
    <property type="protein sequence ID" value="GBP10808.1"/>
    <property type="molecule type" value="Genomic_DNA"/>
</dbReference>